<dbReference type="EMBL" id="CAJPEX010001567">
    <property type="protein sequence ID" value="CAG0919418.1"/>
    <property type="molecule type" value="Genomic_DNA"/>
</dbReference>
<reference evidence="1" key="1">
    <citation type="submission" date="2020-11" db="EMBL/GenBank/DDBJ databases">
        <authorList>
            <person name="Tran Van P."/>
        </authorList>
    </citation>
    <scope>NUCLEOTIDE SEQUENCE</scope>
</reference>
<dbReference type="Proteomes" id="UP000678499">
    <property type="component" value="Unassembled WGS sequence"/>
</dbReference>
<protein>
    <submittedName>
        <fullName evidence="1">Uncharacterized protein</fullName>
    </submittedName>
</protein>
<dbReference type="EMBL" id="OA883604">
    <property type="protein sequence ID" value="CAD7279266.1"/>
    <property type="molecule type" value="Genomic_DNA"/>
</dbReference>
<accession>A0A7R9GE60</accession>
<evidence type="ECO:0000313" key="2">
    <source>
        <dbReference type="Proteomes" id="UP000678499"/>
    </source>
</evidence>
<dbReference type="AlphaFoldDB" id="A0A7R9GE60"/>
<proteinExistence type="predicted"/>
<keyword evidence="2" id="KW-1185">Reference proteome</keyword>
<sequence length="100" mass="11770">MIQQLMELRGQLHAIAARKQMGAQQGQQQRLFAPPKNTRMMRFRAPSRHFGYDDNSEYYNNGRAGFGQDSGKFSRRERVRQRLQKMHVPTWDANHDAHLD</sequence>
<evidence type="ECO:0000313" key="1">
    <source>
        <dbReference type="EMBL" id="CAD7279266.1"/>
    </source>
</evidence>
<gene>
    <name evidence="1" type="ORF">NMOB1V02_LOCUS6943</name>
</gene>
<organism evidence="1">
    <name type="scientific">Notodromas monacha</name>
    <dbReference type="NCBI Taxonomy" id="399045"/>
    <lineage>
        <taxon>Eukaryota</taxon>
        <taxon>Metazoa</taxon>
        <taxon>Ecdysozoa</taxon>
        <taxon>Arthropoda</taxon>
        <taxon>Crustacea</taxon>
        <taxon>Oligostraca</taxon>
        <taxon>Ostracoda</taxon>
        <taxon>Podocopa</taxon>
        <taxon>Podocopida</taxon>
        <taxon>Cypridocopina</taxon>
        <taxon>Cypridoidea</taxon>
        <taxon>Cyprididae</taxon>
        <taxon>Notodromas</taxon>
    </lineage>
</organism>
<name>A0A7R9GE60_9CRUS</name>